<keyword evidence="2" id="KW-1185">Reference proteome</keyword>
<evidence type="ECO:0000313" key="1">
    <source>
        <dbReference type="EMBL" id="KRX49193.1"/>
    </source>
</evidence>
<name>A0A0V0UD51_9BILA</name>
<dbReference type="Proteomes" id="UP000055048">
    <property type="component" value="Unassembled WGS sequence"/>
</dbReference>
<proteinExistence type="predicted"/>
<sequence>MDDKLRYICKVSQITLQMFQTALNKTPDILSYFKAAENSKNAKINDIVSILLHDIQFYSYIAFTLSNQAENL</sequence>
<organism evidence="1 2">
    <name type="scientific">Trichinella murrelli</name>
    <dbReference type="NCBI Taxonomy" id="144512"/>
    <lineage>
        <taxon>Eukaryota</taxon>
        <taxon>Metazoa</taxon>
        <taxon>Ecdysozoa</taxon>
        <taxon>Nematoda</taxon>
        <taxon>Enoplea</taxon>
        <taxon>Dorylaimia</taxon>
        <taxon>Trichinellida</taxon>
        <taxon>Trichinellidae</taxon>
        <taxon>Trichinella</taxon>
    </lineage>
</organism>
<accession>A0A0V0UD51</accession>
<gene>
    <name evidence="1" type="ORF">T05_5062</name>
</gene>
<protein>
    <submittedName>
        <fullName evidence="1">Uncharacterized protein</fullName>
    </submittedName>
</protein>
<dbReference type="EMBL" id="JYDJ01000019">
    <property type="protein sequence ID" value="KRX49193.1"/>
    <property type="molecule type" value="Genomic_DNA"/>
</dbReference>
<evidence type="ECO:0000313" key="2">
    <source>
        <dbReference type="Proteomes" id="UP000055048"/>
    </source>
</evidence>
<reference evidence="1 2" key="1">
    <citation type="submission" date="2015-01" db="EMBL/GenBank/DDBJ databases">
        <title>Evolution of Trichinella species and genotypes.</title>
        <authorList>
            <person name="Korhonen P.K."/>
            <person name="Edoardo P."/>
            <person name="Giuseppe L.R."/>
            <person name="Gasser R.B."/>
        </authorList>
    </citation>
    <scope>NUCLEOTIDE SEQUENCE [LARGE SCALE GENOMIC DNA]</scope>
    <source>
        <strain evidence="1">ISS417</strain>
    </source>
</reference>
<dbReference type="AlphaFoldDB" id="A0A0V0UD51"/>
<comment type="caution">
    <text evidence="1">The sequence shown here is derived from an EMBL/GenBank/DDBJ whole genome shotgun (WGS) entry which is preliminary data.</text>
</comment>